<gene>
    <name evidence="2" type="ORF">DXC81_01340</name>
</gene>
<name>A0A3E4QYY4_9ACTN</name>
<dbReference type="PANTHER" id="PTHR33375:SF1">
    <property type="entry name" value="CHROMOSOME-PARTITIONING PROTEIN PARB-RELATED"/>
    <property type="match status" value="1"/>
</dbReference>
<evidence type="ECO:0000259" key="1">
    <source>
        <dbReference type="SMART" id="SM00470"/>
    </source>
</evidence>
<dbReference type="Proteomes" id="UP000260943">
    <property type="component" value="Unassembled WGS sequence"/>
</dbReference>
<evidence type="ECO:0000313" key="3">
    <source>
        <dbReference type="Proteomes" id="UP000260943"/>
    </source>
</evidence>
<dbReference type="Gene3D" id="3.90.1530.10">
    <property type="entry name" value="Conserved hypothetical protein from pyrococcus furiosus pfu- 392566-001, ParB domain"/>
    <property type="match status" value="1"/>
</dbReference>
<comment type="caution">
    <text evidence="2">The sequence shown here is derived from an EMBL/GenBank/DDBJ whole genome shotgun (WGS) entry which is preliminary data.</text>
</comment>
<protein>
    <recommendedName>
        <fullName evidence="1">ParB-like N-terminal domain-containing protein</fullName>
    </recommendedName>
</protein>
<dbReference type="PANTHER" id="PTHR33375">
    <property type="entry name" value="CHROMOSOME-PARTITIONING PROTEIN PARB-RELATED"/>
    <property type="match status" value="1"/>
</dbReference>
<dbReference type="InterPro" id="IPR036086">
    <property type="entry name" value="ParB/Sulfiredoxin_sf"/>
</dbReference>
<dbReference type="Pfam" id="PF02195">
    <property type="entry name" value="ParB_N"/>
    <property type="match status" value="1"/>
</dbReference>
<dbReference type="GO" id="GO:0005694">
    <property type="term" value="C:chromosome"/>
    <property type="evidence" value="ECO:0007669"/>
    <property type="project" value="TreeGrafter"/>
</dbReference>
<dbReference type="EMBL" id="QSRJ01000001">
    <property type="protein sequence ID" value="RGL12327.1"/>
    <property type="molecule type" value="Genomic_DNA"/>
</dbReference>
<reference evidence="2 3" key="1">
    <citation type="submission" date="2018-08" db="EMBL/GenBank/DDBJ databases">
        <title>A genome reference for cultivated species of the human gut microbiota.</title>
        <authorList>
            <person name="Zou Y."/>
            <person name="Xue W."/>
            <person name="Luo G."/>
        </authorList>
    </citation>
    <scope>NUCLEOTIDE SEQUENCE [LARGE SCALE GENOMIC DNA]</scope>
    <source>
        <strain evidence="2 3">TF08-14</strain>
    </source>
</reference>
<accession>A0A3E4QYY4</accession>
<dbReference type="SMART" id="SM00470">
    <property type="entry name" value="ParB"/>
    <property type="match status" value="1"/>
</dbReference>
<dbReference type="InterPro" id="IPR003115">
    <property type="entry name" value="ParB_N"/>
</dbReference>
<organism evidence="2 3">
    <name type="scientific">Collinsella tanakaei</name>
    <dbReference type="NCBI Taxonomy" id="626935"/>
    <lineage>
        <taxon>Bacteria</taxon>
        <taxon>Bacillati</taxon>
        <taxon>Actinomycetota</taxon>
        <taxon>Coriobacteriia</taxon>
        <taxon>Coriobacteriales</taxon>
        <taxon>Coriobacteriaceae</taxon>
        <taxon>Collinsella</taxon>
    </lineage>
</organism>
<dbReference type="GO" id="GO:0007059">
    <property type="term" value="P:chromosome segregation"/>
    <property type="evidence" value="ECO:0007669"/>
    <property type="project" value="TreeGrafter"/>
</dbReference>
<evidence type="ECO:0000313" key="2">
    <source>
        <dbReference type="EMBL" id="RGL12327.1"/>
    </source>
</evidence>
<dbReference type="InterPro" id="IPR050336">
    <property type="entry name" value="Chromosome_partition/occlusion"/>
</dbReference>
<proteinExistence type="predicted"/>
<dbReference type="AlphaFoldDB" id="A0A3E4QYY4"/>
<sequence>MGLGERDEPTRDERNRGMDFVKESVALADIRPSGTNPRKNFEGIDELAEAIRATGGEPVNPPVVLRDGNVYRIIDGERRYRALSKMYKGHESEVMVPVLVACDMDTANEMVAMLATDDKLRLSDEERAAGVQQMLILGVDEQTVSRASRATREQVKAAKKLARRVPVGAQVTLDQMVAAMQFERDEDRDSVLASGNLWYSEVTSIKSRIKREKRMEEVAEYLAGIGVQMVDEAPSNLESGGTLYSWMAPDELKNITEGYGEGCFAVADEGGEVRFYVPEGIKALKKEELSQEQIDRRRGDSACKDLAGRMVAWAATGDITPCPELDDAALDRRSVPYLPGGEDADFEWILQLGVGIYERVTALLALISKVERGFMGMSWLSPKERAERARDWDDAVNVIVASGFNAPMTEDDEWLKGRCTDVCDAGEK</sequence>
<feature type="domain" description="ParB-like N-terminal" evidence="1">
    <location>
        <begin position="23"/>
        <end position="119"/>
    </location>
</feature>
<dbReference type="SUPFAM" id="SSF110849">
    <property type="entry name" value="ParB/Sulfiredoxin"/>
    <property type="match status" value="1"/>
</dbReference>